<evidence type="ECO:0000256" key="1">
    <source>
        <dbReference type="SAM" id="MobiDB-lite"/>
    </source>
</evidence>
<evidence type="ECO:0000313" key="4">
    <source>
        <dbReference type="EMBL" id="KXX95792.1"/>
    </source>
</evidence>
<feature type="chain" id="PRO_5038763274" evidence="2">
    <location>
        <begin position="20"/>
        <end position="261"/>
    </location>
</feature>
<feature type="region of interest" description="Disordered" evidence="1">
    <location>
        <begin position="43"/>
        <end position="98"/>
    </location>
</feature>
<feature type="compositionally biased region" description="Basic and acidic residues" evidence="1">
    <location>
        <begin position="66"/>
        <end position="78"/>
    </location>
</feature>
<feature type="domain" description="WxL" evidence="3">
    <location>
        <begin position="54"/>
        <end position="260"/>
    </location>
</feature>
<dbReference type="AlphaFoldDB" id="A0A150B2W3"/>
<name>A0A150B2W3_BACCE</name>
<protein>
    <submittedName>
        <fullName evidence="4">Cell surface protein</fullName>
    </submittedName>
</protein>
<evidence type="ECO:0000313" key="5">
    <source>
        <dbReference type="Proteomes" id="UP000075591"/>
    </source>
</evidence>
<proteinExistence type="predicted"/>
<keyword evidence="2" id="KW-0732">Signal</keyword>
<dbReference type="EMBL" id="LOMT01000100">
    <property type="protein sequence ID" value="KXX95792.1"/>
    <property type="molecule type" value="Genomic_DNA"/>
</dbReference>
<reference evidence="4 5" key="1">
    <citation type="submission" date="2015-12" db="EMBL/GenBank/DDBJ databases">
        <title>Bacillus cereus Group isolate.</title>
        <authorList>
            <person name="Kovac J."/>
        </authorList>
    </citation>
    <scope>NUCLEOTIDE SEQUENCE [LARGE SCALE GENOMIC DNA]</scope>
    <source>
        <strain evidence="4 5">FSL W8-0275</strain>
    </source>
</reference>
<evidence type="ECO:0000256" key="2">
    <source>
        <dbReference type="SAM" id="SignalP"/>
    </source>
</evidence>
<dbReference type="Proteomes" id="UP000075591">
    <property type="component" value="Unassembled WGS sequence"/>
</dbReference>
<dbReference type="Pfam" id="PF13731">
    <property type="entry name" value="WxL"/>
    <property type="match status" value="1"/>
</dbReference>
<dbReference type="InterPro" id="IPR027994">
    <property type="entry name" value="WxL_dom"/>
</dbReference>
<dbReference type="RefSeq" id="WP_017561824.1">
    <property type="nucleotide sequence ID" value="NZ_JARPVK010000011.1"/>
</dbReference>
<dbReference type="PATRIC" id="fig|1396.432.peg.3997"/>
<comment type="caution">
    <text evidence="4">The sequence shown here is derived from an EMBL/GenBank/DDBJ whole genome shotgun (WGS) entry which is preliminary data.</text>
</comment>
<gene>
    <name evidence="4" type="ORF">AT274_03835</name>
</gene>
<feature type="signal peptide" evidence="2">
    <location>
        <begin position="1"/>
        <end position="19"/>
    </location>
</feature>
<organism evidence="4 5">
    <name type="scientific">Bacillus cereus</name>
    <dbReference type="NCBI Taxonomy" id="1396"/>
    <lineage>
        <taxon>Bacteria</taxon>
        <taxon>Bacillati</taxon>
        <taxon>Bacillota</taxon>
        <taxon>Bacilli</taxon>
        <taxon>Bacillales</taxon>
        <taxon>Bacillaceae</taxon>
        <taxon>Bacillus</taxon>
        <taxon>Bacillus cereus group</taxon>
    </lineage>
</organism>
<evidence type="ECO:0000259" key="3">
    <source>
        <dbReference type="Pfam" id="PF13731"/>
    </source>
</evidence>
<accession>A0A150B2W3</accession>
<sequence length="261" mass="27947">MKLTKLALAGAVSFSTVLAAGAPTFAEEAGKMNSLTDVTFTENSEITKPINPIDSEEEVTTTGNPDDPKDPKDPKNPDDPENPEDNNHEDGTQGPLSIDYVSNFHFGKHNISGSDQVYYAKLDTVKAKSGNKEVPNFVQVTDNRGTNKGWKLTVKQNGQFKAADTELTGAELKLSNPFVNSATDKKFAPAAKEVTLNPDGSTQEVTIAEAGNGMGTWTTAYGKDNVEGAKSVSLSVPGTTAKVKDTKYKTSLTWTLEDTPQ</sequence>